<dbReference type="InterPro" id="IPR036390">
    <property type="entry name" value="WH_DNA-bd_sf"/>
</dbReference>
<feature type="domain" description="HTH gntR-type" evidence="4">
    <location>
        <begin position="11"/>
        <end position="79"/>
    </location>
</feature>
<accession>A0A5C6ABA0</accession>
<dbReference type="PROSITE" id="PS50949">
    <property type="entry name" value="HTH_GNTR"/>
    <property type="match status" value="1"/>
</dbReference>
<evidence type="ECO:0000256" key="1">
    <source>
        <dbReference type="ARBA" id="ARBA00023015"/>
    </source>
</evidence>
<evidence type="ECO:0000313" key="6">
    <source>
        <dbReference type="Proteomes" id="UP000317421"/>
    </source>
</evidence>
<dbReference type="InterPro" id="IPR000524">
    <property type="entry name" value="Tscrpt_reg_HTH_GntR"/>
</dbReference>
<comment type="caution">
    <text evidence="5">The sequence shown here is derived from an EMBL/GenBank/DDBJ whole genome shotgun (WGS) entry which is preliminary data.</text>
</comment>
<dbReference type="Pfam" id="PF00392">
    <property type="entry name" value="GntR"/>
    <property type="match status" value="1"/>
</dbReference>
<reference evidence="5 6" key="1">
    <citation type="submission" date="2019-02" db="EMBL/GenBank/DDBJ databases">
        <title>Deep-cultivation of Planctomycetes and their phenomic and genomic characterization uncovers novel biology.</title>
        <authorList>
            <person name="Wiegand S."/>
            <person name="Jogler M."/>
            <person name="Boedeker C."/>
            <person name="Pinto D."/>
            <person name="Vollmers J."/>
            <person name="Rivas-Marin E."/>
            <person name="Kohn T."/>
            <person name="Peeters S.H."/>
            <person name="Heuer A."/>
            <person name="Rast P."/>
            <person name="Oberbeckmann S."/>
            <person name="Bunk B."/>
            <person name="Jeske O."/>
            <person name="Meyerdierks A."/>
            <person name="Storesund J.E."/>
            <person name="Kallscheuer N."/>
            <person name="Luecker S."/>
            <person name="Lage O.M."/>
            <person name="Pohl T."/>
            <person name="Merkel B.J."/>
            <person name="Hornburger P."/>
            <person name="Mueller R.-W."/>
            <person name="Bruemmer F."/>
            <person name="Labrenz M."/>
            <person name="Spormann A.M."/>
            <person name="Op Den Camp H."/>
            <person name="Overmann J."/>
            <person name="Amann R."/>
            <person name="Jetten M.S.M."/>
            <person name="Mascher T."/>
            <person name="Medema M.H."/>
            <person name="Devos D.P."/>
            <person name="Kaster A.-K."/>
            <person name="Ovreas L."/>
            <person name="Rohde M."/>
            <person name="Galperin M.Y."/>
            <person name="Jogler C."/>
        </authorList>
    </citation>
    <scope>NUCLEOTIDE SEQUENCE [LARGE SCALE GENOMIC DNA]</scope>
    <source>
        <strain evidence="5 6">Pla108</strain>
    </source>
</reference>
<dbReference type="SUPFAM" id="SSF46785">
    <property type="entry name" value="Winged helix' DNA-binding domain"/>
    <property type="match status" value="1"/>
</dbReference>
<evidence type="ECO:0000313" key="5">
    <source>
        <dbReference type="EMBL" id="TWT96859.1"/>
    </source>
</evidence>
<dbReference type="SMART" id="SM00345">
    <property type="entry name" value="HTH_GNTR"/>
    <property type="match status" value="1"/>
</dbReference>
<dbReference type="EMBL" id="SJPR01000003">
    <property type="protein sequence ID" value="TWT96859.1"/>
    <property type="molecule type" value="Genomic_DNA"/>
</dbReference>
<dbReference type="Gene3D" id="1.10.10.10">
    <property type="entry name" value="Winged helix-like DNA-binding domain superfamily/Winged helix DNA-binding domain"/>
    <property type="match status" value="1"/>
</dbReference>
<name>A0A5C6ABA0_9BACT</name>
<evidence type="ECO:0000256" key="3">
    <source>
        <dbReference type="ARBA" id="ARBA00023163"/>
    </source>
</evidence>
<keyword evidence="2" id="KW-0238">DNA-binding</keyword>
<evidence type="ECO:0000256" key="2">
    <source>
        <dbReference type="ARBA" id="ARBA00023125"/>
    </source>
</evidence>
<dbReference type="Proteomes" id="UP000317421">
    <property type="component" value="Unassembled WGS sequence"/>
</dbReference>
<keyword evidence="6" id="KW-1185">Reference proteome</keyword>
<dbReference type="OrthoDB" id="9801546at2"/>
<organism evidence="5 6">
    <name type="scientific">Botrimarina colliarenosi</name>
    <dbReference type="NCBI Taxonomy" id="2528001"/>
    <lineage>
        <taxon>Bacteria</taxon>
        <taxon>Pseudomonadati</taxon>
        <taxon>Planctomycetota</taxon>
        <taxon>Planctomycetia</taxon>
        <taxon>Pirellulales</taxon>
        <taxon>Lacipirellulaceae</taxon>
        <taxon>Botrimarina</taxon>
    </lineage>
</organism>
<evidence type="ECO:0000259" key="4">
    <source>
        <dbReference type="PROSITE" id="PS50949"/>
    </source>
</evidence>
<dbReference type="PANTHER" id="PTHR38445">
    <property type="entry name" value="HTH-TYPE TRANSCRIPTIONAL REPRESSOR YTRA"/>
    <property type="match status" value="1"/>
</dbReference>
<sequence>MFVQVNTANGVPVYDQIARQVAFAVADGVLATGDLVPSVRELAKEIAVNPNTVARAYRELQTQGVVESSPGIGLVVCSGARRACQTQRRTLLRDRVRAMLRETLDAGLSPDEARTLVQAELDRLAPTSR</sequence>
<gene>
    <name evidence="5" type="primary">ytrA_2</name>
    <name evidence="5" type="ORF">Pla108_26340</name>
</gene>
<keyword evidence="1" id="KW-0805">Transcription regulation</keyword>
<dbReference type="InterPro" id="IPR036388">
    <property type="entry name" value="WH-like_DNA-bd_sf"/>
</dbReference>
<dbReference type="GO" id="GO:0003677">
    <property type="term" value="F:DNA binding"/>
    <property type="evidence" value="ECO:0007669"/>
    <property type="project" value="UniProtKB-KW"/>
</dbReference>
<dbReference type="CDD" id="cd07377">
    <property type="entry name" value="WHTH_GntR"/>
    <property type="match status" value="1"/>
</dbReference>
<dbReference type="RefSeq" id="WP_146445361.1">
    <property type="nucleotide sequence ID" value="NZ_SJPR01000003.1"/>
</dbReference>
<keyword evidence="3" id="KW-0804">Transcription</keyword>
<dbReference type="GO" id="GO:0003700">
    <property type="term" value="F:DNA-binding transcription factor activity"/>
    <property type="evidence" value="ECO:0007669"/>
    <property type="project" value="InterPro"/>
</dbReference>
<dbReference type="PANTHER" id="PTHR38445:SF7">
    <property type="entry name" value="GNTR-FAMILY TRANSCRIPTIONAL REGULATOR"/>
    <property type="match status" value="1"/>
</dbReference>
<proteinExistence type="predicted"/>
<dbReference type="AlphaFoldDB" id="A0A5C6ABA0"/>
<protein>
    <submittedName>
        <fullName evidence="5">HTH-type transcriptional repressor YtrA</fullName>
    </submittedName>
</protein>